<sequence>PGLSDQALHVRSARKPRPHHPGQSLRKPQSPTRVGCILPI</sequence>
<proteinExistence type="predicted"/>
<gene>
    <name evidence="2" type="ORF">METZ01_LOCUS449628</name>
</gene>
<feature type="compositionally biased region" description="Basic residues" evidence="1">
    <location>
        <begin position="11"/>
        <end position="20"/>
    </location>
</feature>
<reference evidence="2" key="1">
    <citation type="submission" date="2018-05" db="EMBL/GenBank/DDBJ databases">
        <authorList>
            <person name="Lanie J.A."/>
            <person name="Ng W.-L."/>
            <person name="Kazmierczak K.M."/>
            <person name="Andrzejewski T.M."/>
            <person name="Davidsen T.M."/>
            <person name="Wayne K.J."/>
            <person name="Tettelin H."/>
            <person name="Glass J.I."/>
            <person name="Rusch D."/>
            <person name="Podicherti R."/>
            <person name="Tsui H.-C.T."/>
            <person name="Winkler M.E."/>
        </authorList>
    </citation>
    <scope>NUCLEOTIDE SEQUENCE</scope>
</reference>
<organism evidence="2">
    <name type="scientific">marine metagenome</name>
    <dbReference type="NCBI Taxonomy" id="408172"/>
    <lineage>
        <taxon>unclassified sequences</taxon>
        <taxon>metagenomes</taxon>
        <taxon>ecological metagenomes</taxon>
    </lineage>
</organism>
<dbReference type="EMBL" id="UINC01185193">
    <property type="protein sequence ID" value="SVD96774.1"/>
    <property type="molecule type" value="Genomic_DNA"/>
</dbReference>
<dbReference type="AlphaFoldDB" id="A0A382ZMR9"/>
<feature type="non-terminal residue" evidence="2">
    <location>
        <position position="40"/>
    </location>
</feature>
<name>A0A382ZMR9_9ZZZZ</name>
<feature type="region of interest" description="Disordered" evidence="1">
    <location>
        <begin position="1"/>
        <end position="40"/>
    </location>
</feature>
<accession>A0A382ZMR9</accession>
<protein>
    <submittedName>
        <fullName evidence="2">Uncharacterized protein</fullName>
    </submittedName>
</protein>
<feature type="non-terminal residue" evidence="2">
    <location>
        <position position="1"/>
    </location>
</feature>
<evidence type="ECO:0000313" key="2">
    <source>
        <dbReference type="EMBL" id="SVD96774.1"/>
    </source>
</evidence>
<evidence type="ECO:0000256" key="1">
    <source>
        <dbReference type="SAM" id="MobiDB-lite"/>
    </source>
</evidence>